<dbReference type="RefSeq" id="WP_344545469.1">
    <property type="nucleotide sequence ID" value="NZ_BAAATD010000008.1"/>
</dbReference>
<sequence>MKNDRTLNLSEQLERGVRELAKIFINMRELELTHVFDPSDRDITDHSMLVDDMRVILRQLTDSLSAHPPSAAHPAALASSDFPPPESAHPAASNNIPASETNPPDHAHPRPDGILPPGR</sequence>
<evidence type="ECO:0000313" key="3">
    <source>
        <dbReference type="Proteomes" id="UP001501509"/>
    </source>
</evidence>
<dbReference type="EMBL" id="BAAATD010000008">
    <property type="protein sequence ID" value="GAA2614168.1"/>
    <property type="molecule type" value="Genomic_DNA"/>
</dbReference>
<name>A0ABN3Q2Q2_9ACTN</name>
<feature type="region of interest" description="Disordered" evidence="1">
    <location>
        <begin position="65"/>
        <end position="119"/>
    </location>
</feature>
<feature type="compositionally biased region" description="Polar residues" evidence="1">
    <location>
        <begin position="92"/>
        <end position="102"/>
    </location>
</feature>
<accession>A0ABN3Q2Q2</accession>
<comment type="caution">
    <text evidence="2">The sequence shown here is derived from an EMBL/GenBank/DDBJ whole genome shotgun (WGS) entry which is preliminary data.</text>
</comment>
<proteinExistence type="predicted"/>
<feature type="compositionally biased region" description="Low complexity" evidence="1">
    <location>
        <begin position="65"/>
        <end position="80"/>
    </location>
</feature>
<protein>
    <submittedName>
        <fullName evidence="2">Uncharacterized protein</fullName>
    </submittedName>
</protein>
<gene>
    <name evidence="2" type="ORF">GCM10010411_56360</name>
</gene>
<evidence type="ECO:0000256" key="1">
    <source>
        <dbReference type="SAM" id="MobiDB-lite"/>
    </source>
</evidence>
<evidence type="ECO:0000313" key="2">
    <source>
        <dbReference type="EMBL" id="GAA2614168.1"/>
    </source>
</evidence>
<reference evidence="2 3" key="1">
    <citation type="journal article" date="2019" name="Int. J. Syst. Evol. Microbiol.">
        <title>The Global Catalogue of Microorganisms (GCM) 10K type strain sequencing project: providing services to taxonomists for standard genome sequencing and annotation.</title>
        <authorList>
            <consortium name="The Broad Institute Genomics Platform"/>
            <consortium name="The Broad Institute Genome Sequencing Center for Infectious Disease"/>
            <person name="Wu L."/>
            <person name="Ma J."/>
        </authorList>
    </citation>
    <scope>NUCLEOTIDE SEQUENCE [LARGE SCALE GENOMIC DNA]</scope>
    <source>
        <strain evidence="2 3">JCM 6833</strain>
    </source>
</reference>
<organism evidence="2 3">
    <name type="scientific">Actinomadura fulvescens</name>
    <dbReference type="NCBI Taxonomy" id="46160"/>
    <lineage>
        <taxon>Bacteria</taxon>
        <taxon>Bacillati</taxon>
        <taxon>Actinomycetota</taxon>
        <taxon>Actinomycetes</taxon>
        <taxon>Streptosporangiales</taxon>
        <taxon>Thermomonosporaceae</taxon>
        <taxon>Actinomadura</taxon>
    </lineage>
</organism>
<dbReference type="Proteomes" id="UP001501509">
    <property type="component" value="Unassembled WGS sequence"/>
</dbReference>
<keyword evidence="3" id="KW-1185">Reference proteome</keyword>